<keyword evidence="1" id="KW-0812">Transmembrane</keyword>
<keyword evidence="1" id="KW-1133">Transmembrane helix</keyword>
<evidence type="ECO:0000256" key="1">
    <source>
        <dbReference type="SAM" id="Phobius"/>
    </source>
</evidence>
<name>A0A0W1JEE9_DESHA</name>
<comment type="caution">
    <text evidence="2">The sequence shown here is derived from an EMBL/GenBank/DDBJ whole genome shotgun (WGS) entry which is preliminary data.</text>
</comment>
<keyword evidence="1" id="KW-0472">Membrane</keyword>
<dbReference type="Proteomes" id="UP000054623">
    <property type="component" value="Unassembled WGS sequence"/>
</dbReference>
<sequence length="76" mass="8781">MQRGKSWPEFLFTIARIVILMMLLAVMLPKLVTVCSLLLTSQEDKDEKPSGNPMRVEEEGTVWSEFVIQLFPDIKR</sequence>
<evidence type="ECO:0000313" key="2">
    <source>
        <dbReference type="EMBL" id="KTE89856.1"/>
    </source>
</evidence>
<gene>
    <name evidence="2" type="ORF">AT727_10945</name>
</gene>
<reference evidence="2 3" key="1">
    <citation type="submission" date="2015-12" db="EMBL/GenBank/DDBJ databases">
        <title>Draft Genome Sequence of Desulfitobacterium hafniense Strain DH, a Sulfate-reducing Bacterium Isolated from Paddy Soils.</title>
        <authorList>
            <person name="Bao P."/>
            <person name="Zhang X."/>
            <person name="Li G."/>
        </authorList>
    </citation>
    <scope>NUCLEOTIDE SEQUENCE [LARGE SCALE GENOMIC DNA]</scope>
    <source>
        <strain evidence="2 3">DH</strain>
    </source>
</reference>
<protein>
    <submittedName>
        <fullName evidence="2">Uncharacterized protein</fullName>
    </submittedName>
</protein>
<dbReference type="RefSeq" id="WP_005811024.1">
    <property type="nucleotide sequence ID" value="NZ_CABKQQ010000029.1"/>
</dbReference>
<evidence type="ECO:0000313" key="3">
    <source>
        <dbReference type="Proteomes" id="UP000054623"/>
    </source>
</evidence>
<dbReference type="OrthoDB" id="1809720at2"/>
<feature type="transmembrane region" description="Helical" evidence="1">
    <location>
        <begin position="12"/>
        <end position="39"/>
    </location>
</feature>
<accession>A0A0W1JEE9</accession>
<proteinExistence type="predicted"/>
<dbReference type="EMBL" id="LOCK01000061">
    <property type="protein sequence ID" value="KTE89856.1"/>
    <property type="molecule type" value="Genomic_DNA"/>
</dbReference>
<dbReference type="AlphaFoldDB" id="A0A0W1JEE9"/>
<organism evidence="2 3">
    <name type="scientific">Desulfitobacterium hafniense</name>
    <name type="common">Desulfitobacterium frappieri</name>
    <dbReference type="NCBI Taxonomy" id="49338"/>
    <lineage>
        <taxon>Bacteria</taxon>
        <taxon>Bacillati</taxon>
        <taxon>Bacillota</taxon>
        <taxon>Clostridia</taxon>
        <taxon>Eubacteriales</taxon>
        <taxon>Desulfitobacteriaceae</taxon>
        <taxon>Desulfitobacterium</taxon>
    </lineage>
</organism>